<dbReference type="PANTHER" id="PTHR48243:SF1">
    <property type="entry name" value="AMINOTRANSFERASE-LIKE PLANT MOBILE DOMAIN-CONTAINING PROTEIN"/>
    <property type="match status" value="1"/>
</dbReference>
<feature type="region of interest" description="Disordered" evidence="1">
    <location>
        <begin position="25"/>
        <end position="87"/>
    </location>
</feature>
<evidence type="ECO:0000313" key="2">
    <source>
        <dbReference type="EMBL" id="RLN03089.1"/>
    </source>
</evidence>
<dbReference type="PANTHER" id="PTHR48243">
    <property type="entry name" value="AMINOTRANSFERASE-LIKE PLANT MOBILE DOMAIN-CONTAINING PROTEIN"/>
    <property type="match status" value="1"/>
</dbReference>
<feature type="region of interest" description="Disordered" evidence="1">
    <location>
        <begin position="277"/>
        <end position="345"/>
    </location>
</feature>
<dbReference type="EMBL" id="PQIB02000008">
    <property type="protein sequence ID" value="RLN03089.1"/>
    <property type="molecule type" value="Genomic_DNA"/>
</dbReference>
<proteinExistence type="predicted"/>
<comment type="caution">
    <text evidence="2">The sequence shown here is derived from an EMBL/GenBank/DDBJ whole genome shotgun (WGS) entry which is preliminary data.</text>
</comment>
<gene>
    <name evidence="2" type="ORF">C2845_PM13G08630</name>
</gene>
<dbReference type="Proteomes" id="UP000275267">
    <property type="component" value="Unassembled WGS sequence"/>
</dbReference>
<keyword evidence="3" id="KW-1185">Reference proteome</keyword>
<evidence type="ECO:0000256" key="1">
    <source>
        <dbReference type="SAM" id="MobiDB-lite"/>
    </source>
</evidence>
<feature type="compositionally biased region" description="Polar residues" evidence="1">
    <location>
        <begin position="317"/>
        <end position="330"/>
    </location>
</feature>
<sequence>MKPNGLSQAGRPACPCRPAIKAEATDDLRCTSSSGNMWTASKNKLKKLSPSSSRRSHGTTSSRDNMSVDSSHRDTDSQEDASPVVSRSRVQGRIRVFTSVEQLVPRNDYEREALDLLKNQTYHHVKIFEPLFFIKMGLKADMTRAFSHVGWYNFADMKEPGSKFLTMEFLMTLSFEEEVEQFKLTVKELSVALGFDKKCLIDPSMLAKTYKYDRTTWWNEISEEPKMIAGRSPIDITTLVMRIATRVKALDNAQVTFLPWGDEYQLWKKEPACHSVVGTTTQRQTRSSTQQQEQAGPSHHAGTSHMSFEETYEYYTQGGTDTAGGTSEQGAAQEPYYPQVGPSSSARYEYENPVMHGITDLTTRVNTMGQQQDQLSIDLAHNIELT</sequence>
<reference evidence="3" key="1">
    <citation type="journal article" date="2019" name="Nat. Commun.">
        <title>The genome of broomcorn millet.</title>
        <authorList>
            <person name="Zou C."/>
            <person name="Miki D."/>
            <person name="Li D."/>
            <person name="Tang Q."/>
            <person name="Xiao L."/>
            <person name="Rajput S."/>
            <person name="Deng P."/>
            <person name="Jia W."/>
            <person name="Huang R."/>
            <person name="Zhang M."/>
            <person name="Sun Y."/>
            <person name="Hu J."/>
            <person name="Fu X."/>
            <person name="Schnable P.S."/>
            <person name="Li F."/>
            <person name="Zhang H."/>
            <person name="Feng B."/>
            <person name="Zhu X."/>
            <person name="Liu R."/>
            <person name="Schnable J.C."/>
            <person name="Zhu J.-K."/>
            <person name="Zhang H."/>
        </authorList>
    </citation>
    <scope>NUCLEOTIDE SEQUENCE [LARGE SCALE GENOMIC DNA]</scope>
</reference>
<feature type="compositionally biased region" description="Low complexity" evidence="1">
    <location>
        <begin position="48"/>
        <end position="62"/>
    </location>
</feature>
<organism evidence="2 3">
    <name type="scientific">Panicum miliaceum</name>
    <name type="common">Proso millet</name>
    <name type="synonym">Broomcorn millet</name>
    <dbReference type="NCBI Taxonomy" id="4540"/>
    <lineage>
        <taxon>Eukaryota</taxon>
        <taxon>Viridiplantae</taxon>
        <taxon>Streptophyta</taxon>
        <taxon>Embryophyta</taxon>
        <taxon>Tracheophyta</taxon>
        <taxon>Spermatophyta</taxon>
        <taxon>Magnoliopsida</taxon>
        <taxon>Liliopsida</taxon>
        <taxon>Poales</taxon>
        <taxon>Poaceae</taxon>
        <taxon>PACMAD clade</taxon>
        <taxon>Panicoideae</taxon>
        <taxon>Panicodae</taxon>
        <taxon>Paniceae</taxon>
        <taxon>Panicinae</taxon>
        <taxon>Panicum</taxon>
        <taxon>Panicum sect. Panicum</taxon>
    </lineage>
</organism>
<name>A0A3L6RET0_PANMI</name>
<evidence type="ECO:0000313" key="3">
    <source>
        <dbReference type="Proteomes" id="UP000275267"/>
    </source>
</evidence>
<accession>A0A3L6RET0</accession>
<feature type="compositionally biased region" description="Low complexity" evidence="1">
    <location>
        <begin position="279"/>
        <end position="292"/>
    </location>
</feature>
<protein>
    <submittedName>
        <fullName evidence="2">Uncharacterized protein</fullName>
    </submittedName>
</protein>
<dbReference type="AlphaFoldDB" id="A0A3L6RET0"/>
<feature type="compositionally biased region" description="Polar residues" evidence="1">
    <location>
        <begin position="30"/>
        <end position="40"/>
    </location>
</feature>